<evidence type="ECO:0000313" key="7">
    <source>
        <dbReference type="Proteomes" id="UP001236258"/>
    </source>
</evidence>
<evidence type="ECO:0000256" key="1">
    <source>
        <dbReference type="ARBA" id="ARBA00009820"/>
    </source>
</evidence>
<proteinExistence type="inferred from homology"/>
<dbReference type="Proteomes" id="UP001236258">
    <property type="component" value="Unassembled WGS sequence"/>
</dbReference>
<comment type="caution">
    <text evidence="6">The sequence shown here is derived from an EMBL/GenBank/DDBJ whole genome shotgun (WGS) entry which is preliminary data.</text>
</comment>
<name>A0ABT9GSW0_9GAMM</name>
<dbReference type="RefSeq" id="WP_305945902.1">
    <property type="nucleotide sequence ID" value="NZ_JAUZVY010000005.1"/>
</dbReference>
<dbReference type="InterPro" id="IPR011042">
    <property type="entry name" value="6-blade_b-propeller_TolB-like"/>
</dbReference>
<feature type="transmembrane region" description="Helical" evidence="4">
    <location>
        <begin position="158"/>
        <end position="176"/>
    </location>
</feature>
<comment type="similarity">
    <text evidence="1">Belongs to the TolB family.</text>
</comment>
<dbReference type="PROSITE" id="PS51755">
    <property type="entry name" value="OMPR_PHOB"/>
    <property type="match status" value="1"/>
</dbReference>
<dbReference type="SUPFAM" id="SSF46894">
    <property type="entry name" value="C-terminal effector domain of the bipartite response regulators"/>
    <property type="match status" value="1"/>
</dbReference>
<evidence type="ECO:0000313" key="6">
    <source>
        <dbReference type="EMBL" id="MDP4529855.1"/>
    </source>
</evidence>
<feature type="DNA-binding region" description="OmpR/PhoB-type" evidence="3">
    <location>
        <begin position="3"/>
        <end position="102"/>
    </location>
</feature>
<dbReference type="Gene3D" id="1.10.10.10">
    <property type="entry name" value="Winged helix-like DNA-binding domain superfamily/Winged helix DNA-binding domain"/>
    <property type="match status" value="1"/>
</dbReference>
<keyword evidence="4" id="KW-0472">Membrane</keyword>
<dbReference type="PANTHER" id="PTHR36842">
    <property type="entry name" value="PROTEIN TOLB HOMOLOG"/>
    <property type="match status" value="1"/>
</dbReference>
<evidence type="ECO:0000256" key="2">
    <source>
        <dbReference type="ARBA" id="ARBA00023125"/>
    </source>
</evidence>
<dbReference type="SUPFAM" id="SSF69304">
    <property type="entry name" value="Tricorn protease N-terminal domain"/>
    <property type="match status" value="1"/>
</dbReference>
<evidence type="ECO:0000259" key="5">
    <source>
        <dbReference type="PROSITE" id="PS51755"/>
    </source>
</evidence>
<dbReference type="InterPro" id="IPR001867">
    <property type="entry name" value="OmpR/PhoB-type_DNA-bd"/>
</dbReference>
<keyword evidence="4" id="KW-0812">Transmembrane</keyword>
<dbReference type="InterPro" id="IPR016032">
    <property type="entry name" value="Sig_transdc_resp-reg_C-effctor"/>
</dbReference>
<feature type="domain" description="OmpR/PhoB-type" evidence="5">
    <location>
        <begin position="3"/>
        <end position="102"/>
    </location>
</feature>
<protein>
    <submittedName>
        <fullName evidence="6">Winged helix-turn-helix domain-containing protein</fullName>
    </submittedName>
</protein>
<dbReference type="Pfam" id="PF07676">
    <property type="entry name" value="PD40"/>
    <property type="match status" value="1"/>
</dbReference>
<dbReference type="InterPro" id="IPR011659">
    <property type="entry name" value="WD40"/>
</dbReference>
<dbReference type="SUPFAM" id="SSF82171">
    <property type="entry name" value="DPP6 N-terminal domain-like"/>
    <property type="match status" value="1"/>
</dbReference>
<keyword evidence="2 3" id="KW-0238">DNA-binding</keyword>
<dbReference type="SMART" id="SM00862">
    <property type="entry name" value="Trans_reg_C"/>
    <property type="match status" value="1"/>
</dbReference>
<dbReference type="InterPro" id="IPR036388">
    <property type="entry name" value="WH-like_DNA-bd_sf"/>
</dbReference>
<keyword evidence="4" id="KW-1133">Transmembrane helix</keyword>
<dbReference type="CDD" id="cd00383">
    <property type="entry name" value="trans_reg_C"/>
    <property type="match status" value="1"/>
</dbReference>
<evidence type="ECO:0000256" key="4">
    <source>
        <dbReference type="SAM" id="Phobius"/>
    </source>
</evidence>
<dbReference type="EMBL" id="JAUZVY010000005">
    <property type="protein sequence ID" value="MDP4529855.1"/>
    <property type="molecule type" value="Genomic_DNA"/>
</dbReference>
<keyword evidence="7" id="KW-1185">Reference proteome</keyword>
<reference evidence="6 7" key="1">
    <citation type="submission" date="2023-08" db="EMBL/GenBank/DDBJ databases">
        <authorList>
            <person name="Joshi A."/>
            <person name="Thite S."/>
        </authorList>
    </citation>
    <scope>NUCLEOTIDE SEQUENCE [LARGE SCALE GENOMIC DNA]</scope>
    <source>
        <strain evidence="6 7">1E1</strain>
    </source>
</reference>
<dbReference type="Gene3D" id="2.120.10.30">
    <property type="entry name" value="TolB, C-terminal domain"/>
    <property type="match status" value="3"/>
</dbReference>
<sequence length="725" mass="82159">MMSEIFELGAVRVNVRKLTLTHSTQPIVHLQNKPIEVLHFLASQYPRLVSRDEVIAAVWAGNYYVGDKALTNVVWQLRHQFKLLGLSDVITTVRKKGYRLEIAPVWKQAAIEPDAVRTPENITQQLSLADSDQLLLKDAPAKVSELYPVKNKTVRSPLLFMLLFGVCLTTWLLWLFSIDSRQLSFGAYHVESVLEGSGRAMHPSLSPDETLLAFSWQRFGQPAQLYLKELNASSAPRQLTFEFFDHGAAIWSSDGLHLFSSRIAPDDGRCSLIMLTLKTLEVKELAMCRHYGRVYLNVSADGRYLAFTGYLHGDANSLYLIDLDDSESKPRRWSCPDLCDGMVRDVAFSSDGRYLALTRRFHRLSEDIFLYDLHQNSVSQLSFGEEDIIGVVFHPDNERLLYATFKHGQRQGYVYDLAQNKIDPLGVSNFGGHSAITRDGEVYFHQLPHSLQLGYVPWQPQAPAGVFPLTASAHRFEMPNFNSARQEITFVSNRSGHTELWRADPDMQNKRQLTHLASGIKYPQWSNSGDYIVFVSRLPSKRYDQLMLLQVDTGKLTLLNTGLQWHSRPSFRADDQAILFSSDGQLHQIELHSNRVQQLTLDGGLLAQGLPNGDFLFTKGLNQGLWQRHADGSERLVLDATSFSALYAWSYSDGILAYLQHVEDKLSLAFYDLATNQPLSSIVLPNENIAMYNSLSFNADIQRVFLEVEPLPRIDLKKLMHPLLK</sequence>
<organism evidence="6 7">
    <name type="scientific">Alkalimonas delamerensis</name>
    <dbReference type="NCBI Taxonomy" id="265981"/>
    <lineage>
        <taxon>Bacteria</taxon>
        <taxon>Pseudomonadati</taxon>
        <taxon>Pseudomonadota</taxon>
        <taxon>Gammaproteobacteria</taxon>
        <taxon>Alkalimonas</taxon>
    </lineage>
</organism>
<dbReference type="Pfam" id="PF00486">
    <property type="entry name" value="Trans_reg_C"/>
    <property type="match status" value="1"/>
</dbReference>
<accession>A0ABT9GSW0</accession>
<gene>
    <name evidence="6" type="ORF">Q3O59_12575</name>
</gene>
<evidence type="ECO:0000256" key="3">
    <source>
        <dbReference type="PROSITE-ProRule" id="PRU01091"/>
    </source>
</evidence>
<dbReference type="PANTHER" id="PTHR36842:SF1">
    <property type="entry name" value="PROTEIN TOLB"/>
    <property type="match status" value="1"/>
</dbReference>